<accession>A0ABQ6B9F0</accession>
<dbReference type="PANTHER" id="PTHR30625">
    <property type="entry name" value="PROTEIN TOLQ"/>
    <property type="match status" value="1"/>
</dbReference>
<evidence type="ECO:0000259" key="10">
    <source>
        <dbReference type="Pfam" id="PF01618"/>
    </source>
</evidence>
<dbReference type="PANTHER" id="PTHR30625:SF15">
    <property type="entry name" value="BIOPOLYMER TRANSPORT PROTEIN EXBB"/>
    <property type="match status" value="1"/>
</dbReference>
<keyword evidence="3" id="KW-1003">Cell membrane</keyword>
<evidence type="ECO:0000256" key="4">
    <source>
        <dbReference type="ARBA" id="ARBA00022692"/>
    </source>
</evidence>
<organism evidence="11 12">
    <name type="scientific">Bradyrhizobium iriomotense</name>
    <dbReference type="NCBI Taxonomy" id="441950"/>
    <lineage>
        <taxon>Bacteria</taxon>
        <taxon>Pseudomonadati</taxon>
        <taxon>Pseudomonadota</taxon>
        <taxon>Alphaproteobacteria</taxon>
        <taxon>Hyphomicrobiales</taxon>
        <taxon>Nitrobacteraceae</taxon>
        <taxon>Bradyrhizobium</taxon>
    </lineage>
</organism>
<gene>
    <name evidence="11" type="ORF">GCM10007857_77180</name>
</gene>
<keyword evidence="4 9" id="KW-0812">Transmembrane</keyword>
<proteinExistence type="inferred from homology"/>
<keyword evidence="5 8" id="KW-0653">Protein transport</keyword>
<keyword evidence="6 9" id="KW-1133">Transmembrane helix</keyword>
<comment type="similarity">
    <text evidence="8">Belongs to the exbB/tolQ family.</text>
</comment>
<keyword evidence="12" id="KW-1185">Reference proteome</keyword>
<evidence type="ECO:0000256" key="8">
    <source>
        <dbReference type="RuleBase" id="RU004057"/>
    </source>
</evidence>
<keyword evidence="7 9" id="KW-0472">Membrane</keyword>
<protein>
    <recommendedName>
        <fullName evidence="10">MotA/TolQ/ExbB proton channel domain-containing protein</fullName>
    </recommendedName>
</protein>
<feature type="transmembrane region" description="Helical" evidence="9">
    <location>
        <begin position="115"/>
        <end position="141"/>
    </location>
</feature>
<evidence type="ECO:0000256" key="7">
    <source>
        <dbReference type="ARBA" id="ARBA00023136"/>
    </source>
</evidence>
<keyword evidence="2 8" id="KW-0813">Transport</keyword>
<name>A0ABQ6B9F0_9BRAD</name>
<evidence type="ECO:0000313" key="11">
    <source>
        <dbReference type="EMBL" id="GLR91002.1"/>
    </source>
</evidence>
<evidence type="ECO:0000256" key="9">
    <source>
        <dbReference type="SAM" id="Phobius"/>
    </source>
</evidence>
<dbReference type="InterPro" id="IPR050790">
    <property type="entry name" value="ExbB/TolQ_transport"/>
</dbReference>
<evidence type="ECO:0000313" key="12">
    <source>
        <dbReference type="Proteomes" id="UP001156905"/>
    </source>
</evidence>
<dbReference type="InterPro" id="IPR002898">
    <property type="entry name" value="MotA_ExbB_proton_chnl"/>
</dbReference>
<evidence type="ECO:0000256" key="2">
    <source>
        <dbReference type="ARBA" id="ARBA00022448"/>
    </source>
</evidence>
<dbReference type="Proteomes" id="UP001156905">
    <property type="component" value="Unassembled WGS sequence"/>
</dbReference>
<dbReference type="Pfam" id="PF01618">
    <property type="entry name" value="MotA_ExbB"/>
    <property type="match status" value="1"/>
</dbReference>
<comment type="caution">
    <text evidence="11">The sequence shown here is derived from an EMBL/GenBank/DDBJ whole genome shotgun (WGS) entry which is preliminary data.</text>
</comment>
<dbReference type="EMBL" id="BSOW01000040">
    <property type="protein sequence ID" value="GLR91002.1"/>
    <property type="molecule type" value="Genomic_DNA"/>
</dbReference>
<feature type="transmembrane region" description="Helical" evidence="9">
    <location>
        <begin position="20"/>
        <end position="39"/>
    </location>
</feature>
<reference evidence="12" key="1">
    <citation type="journal article" date="2019" name="Int. J. Syst. Evol. Microbiol.">
        <title>The Global Catalogue of Microorganisms (GCM) 10K type strain sequencing project: providing services to taxonomists for standard genome sequencing and annotation.</title>
        <authorList>
            <consortium name="The Broad Institute Genomics Platform"/>
            <consortium name="The Broad Institute Genome Sequencing Center for Infectious Disease"/>
            <person name="Wu L."/>
            <person name="Ma J."/>
        </authorList>
    </citation>
    <scope>NUCLEOTIDE SEQUENCE [LARGE SCALE GENOMIC DNA]</scope>
    <source>
        <strain evidence="12">NBRC 102520</strain>
    </source>
</reference>
<feature type="transmembrane region" description="Helical" evidence="9">
    <location>
        <begin position="161"/>
        <end position="182"/>
    </location>
</feature>
<evidence type="ECO:0000256" key="3">
    <source>
        <dbReference type="ARBA" id="ARBA00022475"/>
    </source>
</evidence>
<feature type="domain" description="MotA/TolQ/ExbB proton channel" evidence="10">
    <location>
        <begin position="78"/>
        <end position="194"/>
    </location>
</feature>
<evidence type="ECO:0000256" key="6">
    <source>
        <dbReference type="ARBA" id="ARBA00022989"/>
    </source>
</evidence>
<comment type="subcellular location">
    <subcellularLocation>
        <location evidence="1">Cell membrane</location>
        <topology evidence="1">Multi-pass membrane protein</topology>
    </subcellularLocation>
    <subcellularLocation>
        <location evidence="8">Membrane</location>
        <topology evidence="8">Multi-pass membrane protein</topology>
    </subcellularLocation>
</comment>
<sequence length="236" mass="25635">MNMTLDRLTELAAQSDGILYVMAVLLLIGLTVIIDRFWFLGRTISRGKRVTATVAQFAHLDRKTLADLVEKSPRLPHRALLEVPLQHPELKDPHRLSELLEESILWQVPKLDSRLWLLDTIVTLAPLLGLLGTIAGMVKAFAVLGDAGNAATQITGGVGEALIATACGLLIAIVGLVCFNSLHNWTRLIVHQLETLKISMVNRLDAPRAVSGEARVAPGDKRHYGPAIHSVANTGT</sequence>
<evidence type="ECO:0000256" key="5">
    <source>
        <dbReference type="ARBA" id="ARBA00022927"/>
    </source>
</evidence>
<evidence type="ECO:0000256" key="1">
    <source>
        <dbReference type="ARBA" id="ARBA00004651"/>
    </source>
</evidence>